<organism evidence="2">
    <name type="scientific">Rhipicephalus zambeziensis</name>
    <dbReference type="NCBI Taxonomy" id="60191"/>
    <lineage>
        <taxon>Eukaryota</taxon>
        <taxon>Metazoa</taxon>
        <taxon>Ecdysozoa</taxon>
        <taxon>Arthropoda</taxon>
        <taxon>Chelicerata</taxon>
        <taxon>Arachnida</taxon>
        <taxon>Acari</taxon>
        <taxon>Parasitiformes</taxon>
        <taxon>Ixodida</taxon>
        <taxon>Ixodoidea</taxon>
        <taxon>Ixodidae</taxon>
        <taxon>Rhipicephalinae</taxon>
        <taxon>Rhipicephalus</taxon>
        <taxon>Rhipicephalus</taxon>
    </lineage>
</organism>
<feature type="region of interest" description="Disordered" evidence="1">
    <location>
        <begin position="106"/>
        <end position="129"/>
    </location>
</feature>
<protein>
    <submittedName>
        <fullName evidence="2">Uncharacterized protein</fullName>
    </submittedName>
</protein>
<dbReference type="EMBL" id="GFPF01002348">
    <property type="protein sequence ID" value="MAA13494.1"/>
    <property type="molecule type" value="Transcribed_RNA"/>
</dbReference>
<name>A0A224YHP7_9ACAR</name>
<sequence>MLLFWTKSCQKNIFWDYAITYAAFYIQQSLQAGQWAHISVKQCTNTAPWNADFYTTTVTDGILIIAIFHNLSHEMLFSALELIFIIFVELRTSKCRQQHVTLGRRARTHTHAHTQTNTSSKGSAFSSVI</sequence>
<evidence type="ECO:0000256" key="1">
    <source>
        <dbReference type="SAM" id="MobiDB-lite"/>
    </source>
</evidence>
<dbReference type="AlphaFoldDB" id="A0A224YHP7"/>
<proteinExistence type="predicted"/>
<feature type="compositionally biased region" description="Polar residues" evidence="1">
    <location>
        <begin position="115"/>
        <end position="129"/>
    </location>
</feature>
<reference evidence="2" key="1">
    <citation type="journal article" date="2017" name="Parasit. Vectors">
        <title>Sialotranscriptomics of Rhipicephalus zambeziensis reveals intricate expression profiles of secretory proteins and suggests tight temporal transcriptional regulation during blood-feeding.</title>
        <authorList>
            <person name="de Castro M.H."/>
            <person name="de Klerk D."/>
            <person name="Pienaar R."/>
            <person name="Rees D.J.G."/>
            <person name="Mans B.J."/>
        </authorList>
    </citation>
    <scope>NUCLEOTIDE SEQUENCE</scope>
    <source>
        <tissue evidence="2">Salivary glands</tissue>
    </source>
</reference>
<accession>A0A224YHP7</accession>
<evidence type="ECO:0000313" key="2">
    <source>
        <dbReference type="EMBL" id="MAA13494.1"/>
    </source>
</evidence>